<gene>
    <name evidence="1" type="ORF">MTTB_03410</name>
</gene>
<proteinExistence type="predicted"/>
<name>A0ABM7YC69_9EURY</name>
<protein>
    <submittedName>
        <fullName evidence="1">Uncharacterized protein</fullName>
    </submittedName>
</protein>
<reference evidence="1 2" key="1">
    <citation type="submission" date="2022-04" db="EMBL/GenBank/DDBJ databases">
        <title>Complete genome of Methanothermobacter tenebrarum strain RMAS.</title>
        <authorList>
            <person name="Nakamura K."/>
            <person name="Oshima K."/>
            <person name="Hattori M."/>
            <person name="Kamagata Y."/>
            <person name="Takamizawa K."/>
        </authorList>
    </citation>
    <scope>NUCLEOTIDE SEQUENCE [LARGE SCALE GENOMIC DNA]</scope>
    <source>
        <strain evidence="1 2">RMAS</strain>
    </source>
</reference>
<accession>A0ABM7YC69</accession>
<dbReference type="EMBL" id="AP025698">
    <property type="protein sequence ID" value="BDH78962.1"/>
    <property type="molecule type" value="Genomic_DNA"/>
</dbReference>
<evidence type="ECO:0000313" key="2">
    <source>
        <dbReference type="Proteomes" id="UP000831817"/>
    </source>
</evidence>
<dbReference type="Proteomes" id="UP000831817">
    <property type="component" value="Chromosome"/>
</dbReference>
<evidence type="ECO:0000313" key="1">
    <source>
        <dbReference type="EMBL" id="BDH78962.1"/>
    </source>
</evidence>
<keyword evidence="2" id="KW-1185">Reference proteome</keyword>
<organism evidence="1 2">
    <name type="scientific">Methanothermobacter tenebrarum</name>
    <dbReference type="NCBI Taxonomy" id="680118"/>
    <lineage>
        <taxon>Archaea</taxon>
        <taxon>Methanobacteriati</taxon>
        <taxon>Methanobacteriota</taxon>
        <taxon>Methanomada group</taxon>
        <taxon>Methanobacteria</taxon>
        <taxon>Methanobacteriales</taxon>
        <taxon>Methanobacteriaceae</taxon>
        <taxon>Methanothermobacter</taxon>
    </lineage>
</organism>
<sequence>MTDPDLAIFMILTPSPGTDLYDIAKVNGWIEDTNWANYDMIHAVMPTENLSRWESGKSYTSVTGASIGT</sequence>